<dbReference type="EMBL" id="CP118247">
    <property type="protein sequence ID" value="WDR04831.1"/>
    <property type="molecule type" value="Genomic_DNA"/>
</dbReference>
<protein>
    <submittedName>
        <fullName evidence="7">Cytochrome C</fullName>
    </submittedName>
</protein>
<dbReference type="Proteomes" id="UP001222118">
    <property type="component" value="Chromosome"/>
</dbReference>
<keyword evidence="3 4" id="KW-0408">Iron</keyword>
<evidence type="ECO:0000259" key="6">
    <source>
        <dbReference type="PROSITE" id="PS51007"/>
    </source>
</evidence>
<evidence type="ECO:0000256" key="1">
    <source>
        <dbReference type="ARBA" id="ARBA00022617"/>
    </source>
</evidence>
<feature type="domain" description="Cytochrome c" evidence="6">
    <location>
        <begin position="184"/>
        <end position="292"/>
    </location>
</feature>
<evidence type="ECO:0000313" key="7">
    <source>
        <dbReference type="EMBL" id="WDR04831.1"/>
    </source>
</evidence>
<dbReference type="PANTHER" id="PTHR35008:SF8">
    <property type="entry name" value="ALCOHOL DEHYDROGENASE CYTOCHROME C SUBUNIT"/>
    <property type="match status" value="1"/>
</dbReference>
<dbReference type="SUPFAM" id="SSF46626">
    <property type="entry name" value="Cytochrome c"/>
    <property type="match status" value="2"/>
</dbReference>
<evidence type="ECO:0000256" key="2">
    <source>
        <dbReference type="ARBA" id="ARBA00022723"/>
    </source>
</evidence>
<keyword evidence="5" id="KW-0472">Membrane</keyword>
<dbReference type="PROSITE" id="PS51007">
    <property type="entry name" value="CYTC"/>
    <property type="match status" value="2"/>
</dbReference>
<reference evidence="7 8" key="1">
    <citation type="submission" date="2023-02" db="EMBL/GenBank/DDBJ databases">
        <title>Devosia chondri sp. nov., isolated from the phycosphere of marine algae.</title>
        <authorList>
            <person name="Kim J.M."/>
            <person name="Lee J.K."/>
            <person name="Choi B.J."/>
            <person name="Bayburt H."/>
            <person name="Jeon C.O."/>
        </authorList>
    </citation>
    <scope>NUCLEOTIDE SEQUENCE [LARGE SCALE GENOMIC DNA]</scope>
    <source>
        <strain evidence="7 8">G2-5</strain>
    </source>
</reference>
<dbReference type="PANTHER" id="PTHR35008">
    <property type="entry name" value="BLL4482 PROTEIN-RELATED"/>
    <property type="match status" value="1"/>
</dbReference>
<sequence>MARRWIGAAAIAALMGVGVGLYMFKAVAGPPRDLTLVGDVARGEYLIRLGGCVACHTDASTGRAPLSGGAPLQSDFGSFVPPNITSDKSAGIGGWSLAMFSDAMSNGMGPQGHLYPAFPYESYTLMSDQQIADLYAALMVSESVPTPAAASEVNFPFNIRLLMAGWQNMFFEPKRFEPDPERSDEYNRGKFLAFGPAHCVACHTPRNVLGALDWGKAFAGSPGGTGGKAPALTRAALIEDGYDAATLVQTLKDGFTPGFDVLGGPMGEVIAEGTSKWRDEDLQAVANYLLAQ</sequence>
<dbReference type="InterPro" id="IPR051459">
    <property type="entry name" value="Cytochrome_c-type_DH"/>
</dbReference>
<keyword evidence="1 4" id="KW-0349">Heme</keyword>
<name>A0ABY7YU99_9HYPH</name>
<feature type="transmembrane region" description="Helical" evidence="5">
    <location>
        <begin position="6"/>
        <end position="24"/>
    </location>
</feature>
<evidence type="ECO:0000256" key="5">
    <source>
        <dbReference type="SAM" id="Phobius"/>
    </source>
</evidence>
<keyword evidence="8" id="KW-1185">Reference proteome</keyword>
<accession>A0ABY7YU99</accession>
<dbReference type="Gene3D" id="1.10.760.10">
    <property type="entry name" value="Cytochrome c-like domain"/>
    <property type="match status" value="2"/>
</dbReference>
<keyword evidence="2 4" id="KW-0479">Metal-binding</keyword>
<evidence type="ECO:0000256" key="4">
    <source>
        <dbReference type="PROSITE-ProRule" id="PRU00433"/>
    </source>
</evidence>
<dbReference type="InterPro" id="IPR036909">
    <property type="entry name" value="Cyt_c-like_dom_sf"/>
</dbReference>
<dbReference type="RefSeq" id="WP_282210352.1">
    <property type="nucleotide sequence ID" value="NZ_CP118247.1"/>
</dbReference>
<evidence type="ECO:0000256" key="3">
    <source>
        <dbReference type="ARBA" id="ARBA00023004"/>
    </source>
</evidence>
<keyword evidence="5" id="KW-1133">Transmembrane helix</keyword>
<evidence type="ECO:0000313" key="8">
    <source>
        <dbReference type="Proteomes" id="UP001222118"/>
    </source>
</evidence>
<keyword evidence="5" id="KW-0812">Transmembrane</keyword>
<proteinExistence type="predicted"/>
<organism evidence="7 8">
    <name type="scientific">Devosia rhodophyticola</name>
    <dbReference type="NCBI Taxonomy" id="3026423"/>
    <lineage>
        <taxon>Bacteria</taxon>
        <taxon>Pseudomonadati</taxon>
        <taxon>Pseudomonadota</taxon>
        <taxon>Alphaproteobacteria</taxon>
        <taxon>Hyphomicrobiales</taxon>
        <taxon>Devosiaceae</taxon>
        <taxon>Devosia</taxon>
    </lineage>
</organism>
<feature type="domain" description="Cytochrome c" evidence="6">
    <location>
        <begin position="38"/>
        <end position="142"/>
    </location>
</feature>
<gene>
    <name evidence="7" type="ORF">PSQ90_10975</name>
</gene>
<dbReference type="InterPro" id="IPR009056">
    <property type="entry name" value="Cyt_c-like_dom"/>
</dbReference>